<organism evidence="1 2">
    <name type="scientific">Eumeta variegata</name>
    <name type="common">Bagworm moth</name>
    <name type="synonym">Eumeta japonica</name>
    <dbReference type="NCBI Taxonomy" id="151549"/>
    <lineage>
        <taxon>Eukaryota</taxon>
        <taxon>Metazoa</taxon>
        <taxon>Ecdysozoa</taxon>
        <taxon>Arthropoda</taxon>
        <taxon>Hexapoda</taxon>
        <taxon>Insecta</taxon>
        <taxon>Pterygota</taxon>
        <taxon>Neoptera</taxon>
        <taxon>Endopterygota</taxon>
        <taxon>Lepidoptera</taxon>
        <taxon>Glossata</taxon>
        <taxon>Ditrysia</taxon>
        <taxon>Tineoidea</taxon>
        <taxon>Psychidae</taxon>
        <taxon>Oiketicinae</taxon>
        <taxon>Eumeta</taxon>
    </lineage>
</organism>
<name>A0A4C1XL74_EUMVA</name>
<sequence length="242" mass="27073">MRDLDNKLRYKGYLFKGSGCEDKDSGSHLFQILLAMQRSNAGAFWNMPDSAPLPQKACDKSFNYIAVPLRHVGCPHAGLSFAPTGPPFRSSMGICAAVPLAPARPSLRKAKQRHLRNVAALVLSSVSLRVIDDTGRCLRREREREIETDRHIDREVVVNNGLHRCQSTAAFGSDRIVITVGSNMFFGIDLIIDCRAYEDWPSISLIATRSKASLHRLYKKDEATYSVLMRSKPRTNGQLKNK</sequence>
<keyword evidence="2" id="KW-1185">Reference proteome</keyword>
<dbReference type="AlphaFoldDB" id="A0A4C1XL74"/>
<protein>
    <submittedName>
        <fullName evidence="1">Uncharacterized protein</fullName>
    </submittedName>
</protein>
<comment type="caution">
    <text evidence="1">The sequence shown here is derived from an EMBL/GenBank/DDBJ whole genome shotgun (WGS) entry which is preliminary data.</text>
</comment>
<dbReference type="EMBL" id="BGZK01000890">
    <property type="protein sequence ID" value="GBP64198.1"/>
    <property type="molecule type" value="Genomic_DNA"/>
</dbReference>
<gene>
    <name evidence="1" type="ORF">EVAR_35587_1</name>
</gene>
<evidence type="ECO:0000313" key="1">
    <source>
        <dbReference type="EMBL" id="GBP64198.1"/>
    </source>
</evidence>
<evidence type="ECO:0000313" key="2">
    <source>
        <dbReference type="Proteomes" id="UP000299102"/>
    </source>
</evidence>
<dbReference type="Proteomes" id="UP000299102">
    <property type="component" value="Unassembled WGS sequence"/>
</dbReference>
<accession>A0A4C1XL74</accession>
<reference evidence="1 2" key="1">
    <citation type="journal article" date="2019" name="Commun. Biol.">
        <title>The bagworm genome reveals a unique fibroin gene that provides high tensile strength.</title>
        <authorList>
            <person name="Kono N."/>
            <person name="Nakamura H."/>
            <person name="Ohtoshi R."/>
            <person name="Tomita M."/>
            <person name="Numata K."/>
            <person name="Arakawa K."/>
        </authorList>
    </citation>
    <scope>NUCLEOTIDE SEQUENCE [LARGE SCALE GENOMIC DNA]</scope>
</reference>
<proteinExistence type="predicted"/>